<dbReference type="PANTHER" id="PTHR33112">
    <property type="entry name" value="DOMAIN PROTEIN, PUTATIVE-RELATED"/>
    <property type="match status" value="1"/>
</dbReference>
<evidence type="ECO:0000313" key="3">
    <source>
        <dbReference type="Proteomes" id="UP000652219"/>
    </source>
</evidence>
<name>A0A8H6JR21_9PEZI</name>
<dbReference type="PANTHER" id="PTHR33112:SF1">
    <property type="entry name" value="HETEROKARYON INCOMPATIBILITY DOMAIN-CONTAINING PROTEIN"/>
    <property type="match status" value="1"/>
</dbReference>
<evidence type="ECO:0000313" key="2">
    <source>
        <dbReference type="EMBL" id="KAF6817151.1"/>
    </source>
</evidence>
<dbReference type="Pfam" id="PF06985">
    <property type="entry name" value="HET"/>
    <property type="match status" value="1"/>
</dbReference>
<accession>A0A8H6JR21</accession>
<dbReference type="EMBL" id="WIGN01000023">
    <property type="protein sequence ID" value="KAF6817151.1"/>
    <property type="molecule type" value="Genomic_DNA"/>
</dbReference>
<comment type="caution">
    <text evidence="2">The sequence shown here is derived from an EMBL/GenBank/DDBJ whole genome shotgun (WGS) entry which is preliminary data.</text>
</comment>
<sequence>MSQSVPAYHSISTIPNRCDTCRSLDLWRATERLPGYTLSALVDGVVLARLRTFEDPKDCDMCQLLSRLYVENDAAASGSVHTAELRAFPLVPYIALRSHRQGYWKGDKKYVFESDDLTDFFLAVVPSDFTHTGGRDNSRLDRLVDAQGLVMWHRERQRNTRLFSPRIVTPQFNPHVVHEWLNCCKTHHPSCRRGQGVLPSMQLIDCQSRKVVSIESLPQEEPPEYVALSYVWGKSSNSLIDRMEAGTSKPSTFPRVIEDAIQVTTALGFRFIWVDKYCIDQHDNGKKHEQIMHMDFVYQNAALTIVAASGEDETCGLPGVSTERSSRQATIPHERFKLKPALPSPRGSILSSRWAKRGWTYQEAVLSSRRLIFTESQLYFECGSMNCYESLHISFDDLYRKRRQHLDDYIGRSLFGSEFLAPEVAAESNTTRPDKFLAYTDCAEQYSKRVLSFDEDGLNAFGGIIKRFESASVFPIRQLWGVPFFHPEDDVSPPAAEVDHLGYFMAALSWRHELYKPTRRRKQFPSWSWAGWEGSVFWPRPFDAHSFRSWEGLDMTSIQLYLDDGSTLSLSDIDPRNARQSFYQPKALLIRTSAIPRTAFISDTSGSSMRLSNGGEVRLFPSKEGLDAPKAFKRIQSGRYEAIKLGTVNDDAHLMLIKWYRNSAYRIGTLTVNRFYLTYYTPEARTFKIK</sequence>
<dbReference type="InterPro" id="IPR010730">
    <property type="entry name" value="HET"/>
</dbReference>
<organism evidence="2 3">
    <name type="scientific">Colletotrichum sojae</name>
    <dbReference type="NCBI Taxonomy" id="2175907"/>
    <lineage>
        <taxon>Eukaryota</taxon>
        <taxon>Fungi</taxon>
        <taxon>Dikarya</taxon>
        <taxon>Ascomycota</taxon>
        <taxon>Pezizomycotina</taxon>
        <taxon>Sordariomycetes</taxon>
        <taxon>Hypocreomycetidae</taxon>
        <taxon>Glomerellales</taxon>
        <taxon>Glomerellaceae</taxon>
        <taxon>Colletotrichum</taxon>
        <taxon>Colletotrichum orchidearum species complex</taxon>
    </lineage>
</organism>
<proteinExistence type="predicted"/>
<feature type="domain" description="Heterokaryon incompatibility" evidence="1">
    <location>
        <begin position="225"/>
        <end position="363"/>
    </location>
</feature>
<keyword evidence="3" id="KW-1185">Reference proteome</keyword>
<evidence type="ECO:0000259" key="1">
    <source>
        <dbReference type="Pfam" id="PF06985"/>
    </source>
</evidence>
<dbReference type="Proteomes" id="UP000652219">
    <property type="component" value="Unassembled WGS sequence"/>
</dbReference>
<reference evidence="2 3" key="1">
    <citation type="journal article" date="2020" name="Phytopathology">
        <title>Genome Sequence Resources of Colletotrichum truncatum, C. plurivorum, C. musicola, and C. sojae: Four Species Pathogenic to Soybean (Glycine max).</title>
        <authorList>
            <person name="Rogerio F."/>
            <person name="Boufleur T.R."/>
            <person name="Ciampi-Guillardi M."/>
            <person name="Sukno S.A."/>
            <person name="Thon M.R."/>
            <person name="Massola Junior N.S."/>
            <person name="Baroncelli R."/>
        </authorList>
    </citation>
    <scope>NUCLEOTIDE SEQUENCE [LARGE SCALE GENOMIC DNA]</scope>
    <source>
        <strain evidence="2 3">LFN0009</strain>
    </source>
</reference>
<gene>
    <name evidence="2" type="ORF">CSOJ01_02571</name>
</gene>
<protein>
    <submittedName>
        <fullName evidence="2">Tol protein</fullName>
    </submittedName>
</protein>
<dbReference type="AlphaFoldDB" id="A0A8H6JR21"/>